<dbReference type="PaxDb" id="6239-T20F7.1"/>
<dbReference type="GO" id="GO:0008270">
    <property type="term" value="F:zinc ion binding"/>
    <property type="evidence" value="ECO:0007669"/>
    <property type="project" value="UniProtKB-KW"/>
</dbReference>
<evidence type="ECO:0007829" key="7">
    <source>
        <dbReference type="PeptideAtlas" id="O02169"/>
    </source>
</evidence>
<feature type="domain" description="C2H2-type" evidence="3">
    <location>
        <begin position="273"/>
        <end position="300"/>
    </location>
</feature>
<dbReference type="AGR" id="WB:WBGene00020630"/>
<dbReference type="FunCoup" id="O02169">
    <property type="interactions" value="1593"/>
</dbReference>
<dbReference type="KEGG" id="cel:CELE_T20F7.1"/>
<keyword evidence="1" id="KW-0862">Zinc</keyword>
<dbReference type="AlphaFoldDB" id="O02169"/>
<dbReference type="PANTHER" id="PTHR33936:SF25">
    <property type="entry name" value="C2H2-TYPE DOMAIN-CONTAINING PROTEIN"/>
    <property type="match status" value="1"/>
</dbReference>
<organism evidence="4 5">
    <name type="scientific">Caenorhabditis elegans</name>
    <dbReference type="NCBI Taxonomy" id="6239"/>
    <lineage>
        <taxon>Eukaryota</taxon>
        <taxon>Metazoa</taxon>
        <taxon>Ecdysozoa</taxon>
        <taxon>Nematoda</taxon>
        <taxon>Chromadorea</taxon>
        <taxon>Rhabditida</taxon>
        <taxon>Rhabditina</taxon>
        <taxon>Rhabditomorpha</taxon>
        <taxon>Rhabditoidea</taxon>
        <taxon>Rhabditidae</taxon>
        <taxon>Peloderinae</taxon>
        <taxon>Caenorhabditis</taxon>
    </lineage>
</organism>
<evidence type="ECO:0000313" key="6">
    <source>
        <dbReference type="WormBase" id="T20F7.1"/>
    </source>
</evidence>
<feature type="compositionally biased region" description="Polar residues" evidence="2">
    <location>
        <begin position="204"/>
        <end position="215"/>
    </location>
</feature>
<dbReference type="RefSeq" id="NP_510727.3">
    <property type="nucleotide sequence ID" value="NM_078326.3"/>
</dbReference>
<evidence type="ECO:0000259" key="3">
    <source>
        <dbReference type="PROSITE" id="PS50157"/>
    </source>
</evidence>
<dbReference type="PANTHER" id="PTHR33936">
    <property type="entry name" value="PROTEIN CBG17840"/>
    <property type="match status" value="1"/>
</dbReference>
<dbReference type="EMBL" id="BX284606">
    <property type="protein sequence ID" value="CCD71068.1"/>
    <property type="molecule type" value="Genomic_DNA"/>
</dbReference>
<protein>
    <submittedName>
        <fullName evidence="4">C2H2-type domain-containing protein</fullName>
    </submittedName>
</protein>
<dbReference type="Proteomes" id="UP000001940">
    <property type="component" value="Chromosome X"/>
</dbReference>
<dbReference type="InterPro" id="IPR052797">
    <property type="entry name" value="RegFact_GeneExpr_CellDeath"/>
</dbReference>
<dbReference type="OMA" id="CTKHSGH"/>
<evidence type="ECO:0000313" key="4">
    <source>
        <dbReference type="EMBL" id="CCD71068.1"/>
    </source>
</evidence>
<dbReference type="PROSITE" id="PS50157">
    <property type="entry name" value="ZINC_FINGER_C2H2_2"/>
    <property type="match status" value="1"/>
</dbReference>
<sequence length="738" mass="84445">MYPAIPKQHSAEVYPMNLSDEEIDVINSGDDDEEIMRGEQYRHPGEVFMVNEEESIYDDDGSIQYEEYIEEDGTYDMNQQYGVENQEYVDAHYINTNEEYLTGKEHEMVYQLFGNTATVEPISTEKRLEKYPELKHLPSLRRPTKFTEIKDRPKTHESKSGRTLDPDSSALHSLLAANKFYPTVDKPVPDQKLQENKEQDPATYINQSRLTTSKPVSKAQVPPRKGYKPRPSCPEPKDAHLIPLAHLTPLPDRYFQRRLTITAFQAGFSSECVSCMYCNFVFRQKALLESHIKKHTTTGKNEVMSESSGLICPVEHCTIRCDSIATVVRHMQVTHSVNNIAFERVVFKNFHEFKMWRTELERLTMSKFSRTSGKTNKFSKSTYYQCQHSGKIPSVKSEKEYRKQRTRVSKKLGKTCTAFFHVRENDDGTVLLRGCTKHCGHGRNVQELPVTDDIKLEISNMLISGLDESAIVDKMREENDASDRRYYLQNYEVRNVAIKIEKYKDLYKKKIGTGEPMLQLADFISSKGIKNRPVYPVVKAKLARCRFPVVDKPLVEKQFDVEARTAAYQEYREECEQEHAVNTYEEVVEEDGLFHVPATPGIEVYDESEKALEVTEKKEEPVEPLTETPTKTRGRRKTTADEVAVPAESEKVPAPQEMEETAEQVGSPTIPIGRNTARKNAAKKVKIDTSIVVQSDEDMEHVAEEIIEETTSCNVIVSPTRASYRLKLKKAVKTAAKD</sequence>
<dbReference type="eggNOG" id="ENOG502S45W">
    <property type="taxonomic scope" value="Eukaryota"/>
</dbReference>
<dbReference type="GeneID" id="181737"/>
<dbReference type="InterPro" id="IPR013087">
    <property type="entry name" value="Znf_C2H2_type"/>
</dbReference>
<feature type="region of interest" description="Disordered" evidence="2">
    <location>
        <begin position="613"/>
        <end position="674"/>
    </location>
</feature>
<feature type="region of interest" description="Disordered" evidence="2">
    <location>
        <begin position="183"/>
        <end position="234"/>
    </location>
</feature>
<evidence type="ECO:0000313" key="5">
    <source>
        <dbReference type="Proteomes" id="UP000001940"/>
    </source>
</evidence>
<gene>
    <name evidence="4" type="ORF">CELE_T20F7.1</name>
    <name evidence="4 6" type="ORF">T20F7.1</name>
</gene>
<dbReference type="PROSITE" id="PS00028">
    <property type="entry name" value="ZINC_FINGER_C2H2_1"/>
    <property type="match status" value="1"/>
</dbReference>
<dbReference type="PeptideAtlas" id="O02169"/>
<keyword evidence="1" id="KW-0863">Zinc-finger</keyword>
<dbReference type="WormBase" id="T20F7.1">
    <property type="protein sequence ID" value="CE44667"/>
    <property type="gene ID" value="WBGene00020630"/>
</dbReference>
<dbReference type="Bgee" id="WBGene00020630">
    <property type="expression patterns" value="Expressed in embryo and 4 other cell types or tissues"/>
</dbReference>
<reference evidence="4 5" key="1">
    <citation type="journal article" date="1998" name="Science">
        <title>Genome sequence of the nematode C. elegans: a platform for investigating biology.</title>
        <authorList>
            <consortium name="The C. elegans sequencing consortium"/>
            <person name="Sulson J.E."/>
            <person name="Waterston R."/>
        </authorList>
    </citation>
    <scope>NUCLEOTIDE SEQUENCE [LARGE SCALE GENOMIC DNA]</scope>
    <source>
        <strain evidence="4 5">Bristol N2</strain>
    </source>
</reference>
<keyword evidence="1" id="KW-0479">Metal-binding</keyword>
<dbReference type="UCSC" id="T20F7.1">
    <property type="organism name" value="c. elegans"/>
</dbReference>
<dbReference type="SMART" id="SM00355">
    <property type="entry name" value="ZnF_C2H2"/>
    <property type="match status" value="2"/>
</dbReference>
<feature type="region of interest" description="Disordered" evidence="2">
    <location>
        <begin position="141"/>
        <end position="168"/>
    </location>
</feature>
<keyword evidence="7" id="KW-1267">Proteomics identification</keyword>
<evidence type="ECO:0000256" key="1">
    <source>
        <dbReference type="PROSITE-ProRule" id="PRU00042"/>
    </source>
</evidence>
<proteinExistence type="evidence at protein level"/>
<dbReference type="OrthoDB" id="5874636at2759"/>
<feature type="compositionally biased region" description="Basic and acidic residues" evidence="2">
    <location>
        <begin position="187"/>
        <end position="200"/>
    </location>
</feature>
<dbReference type="InParanoid" id="O02169"/>
<accession>O02169</accession>
<feature type="compositionally biased region" description="Basic and acidic residues" evidence="2">
    <location>
        <begin position="145"/>
        <end position="165"/>
    </location>
</feature>
<keyword evidence="5" id="KW-1185">Reference proteome</keyword>
<evidence type="ECO:0000256" key="2">
    <source>
        <dbReference type="SAM" id="MobiDB-lite"/>
    </source>
</evidence>
<dbReference type="HOGENOM" id="CLU_021332_0_0_1"/>
<name>O02169_CAEEL</name>
<dbReference type="CTD" id="181737"/>